<accession>A0ABU7VFN2</accession>
<keyword evidence="2" id="KW-1185">Reference proteome</keyword>
<evidence type="ECO:0008006" key="3">
    <source>
        <dbReference type="Google" id="ProtNLM"/>
    </source>
</evidence>
<organism evidence="1 2">
    <name type="scientific">Virgibacillus dokdonensis</name>
    <dbReference type="NCBI Taxonomy" id="302167"/>
    <lineage>
        <taxon>Bacteria</taxon>
        <taxon>Bacillati</taxon>
        <taxon>Bacillota</taxon>
        <taxon>Bacilli</taxon>
        <taxon>Bacillales</taxon>
        <taxon>Bacillaceae</taxon>
        <taxon>Virgibacillus</taxon>
    </lineage>
</organism>
<proteinExistence type="predicted"/>
<protein>
    <recommendedName>
        <fullName evidence="3">N-acetyltransferase domain-containing protein</fullName>
    </recommendedName>
</protein>
<evidence type="ECO:0000313" key="2">
    <source>
        <dbReference type="Proteomes" id="UP001356080"/>
    </source>
</evidence>
<dbReference type="InterPro" id="IPR016181">
    <property type="entry name" value="Acyl_CoA_acyltransferase"/>
</dbReference>
<dbReference type="EMBL" id="JAZHPM010000012">
    <property type="protein sequence ID" value="MEF2292139.1"/>
    <property type="molecule type" value="Genomic_DNA"/>
</dbReference>
<dbReference type="RefSeq" id="WP_331805329.1">
    <property type="nucleotide sequence ID" value="NZ_JAZHPM010000012.1"/>
</dbReference>
<dbReference type="SUPFAM" id="SSF55729">
    <property type="entry name" value="Acyl-CoA N-acyltransferases (Nat)"/>
    <property type="match status" value="1"/>
</dbReference>
<gene>
    <name evidence="1" type="ORF">V2W34_08950</name>
</gene>
<comment type="caution">
    <text evidence="1">The sequence shown here is derived from an EMBL/GenBank/DDBJ whole genome shotgun (WGS) entry which is preliminary data.</text>
</comment>
<reference evidence="1 2" key="1">
    <citation type="submission" date="2024-01" db="EMBL/GenBank/DDBJ databases">
        <title>Survival strategy associated with biotechnological potential of Virgibacillus dokdonensis T4.6 isolated from salt-fermented shrimp paste.</title>
        <authorList>
            <person name="Doan T.V."/>
            <person name="Quach N.T."/>
            <person name="Phi Q.-T."/>
        </authorList>
    </citation>
    <scope>NUCLEOTIDE SEQUENCE [LARGE SCALE GENOMIC DNA]</scope>
    <source>
        <strain evidence="1 2">T4.6</strain>
    </source>
</reference>
<dbReference type="Proteomes" id="UP001356080">
    <property type="component" value="Unassembled WGS sequence"/>
</dbReference>
<sequence length="93" mass="10358">MAIQYLESSCNDQEQITALYDNVKWTAYTDDVPNLMKAIAHSLSVITAWDNNHLVGLIRVVGDGYTIIYSGYFSKRSVPKSRGWICINAADVG</sequence>
<dbReference type="Gene3D" id="3.40.630.30">
    <property type="match status" value="1"/>
</dbReference>
<name>A0ABU7VFN2_9BACI</name>
<evidence type="ECO:0000313" key="1">
    <source>
        <dbReference type="EMBL" id="MEF2292139.1"/>
    </source>
</evidence>